<dbReference type="SUPFAM" id="SSF48225">
    <property type="entry name" value="Seven-hairpin glycosidases"/>
    <property type="match status" value="1"/>
</dbReference>
<feature type="active site" description="Proton donor" evidence="10">
    <location>
        <position position="378"/>
    </location>
</feature>
<dbReference type="GO" id="GO:0005975">
    <property type="term" value="P:carbohydrate metabolic process"/>
    <property type="evidence" value="ECO:0007669"/>
    <property type="project" value="InterPro"/>
</dbReference>
<dbReference type="GO" id="GO:0036503">
    <property type="term" value="P:ERAD pathway"/>
    <property type="evidence" value="ECO:0007669"/>
    <property type="project" value="UniProtKB-ARBA"/>
</dbReference>
<evidence type="ECO:0000256" key="2">
    <source>
        <dbReference type="ARBA" id="ARBA00004922"/>
    </source>
</evidence>
<dbReference type="PANTHER" id="PTHR11742:SF55">
    <property type="entry name" value="ENDOPLASMIC RETICULUM MANNOSYL-OLIGOSACCHARIDE 1,2-ALPHA-MANNOSIDASE"/>
    <property type="match status" value="1"/>
</dbReference>
<dbReference type="PANTHER" id="PTHR11742">
    <property type="entry name" value="MANNOSYL-OLIGOSACCHARIDE ALPHA-1,2-MANNOSIDASE-RELATED"/>
    <property type="match status" value="1"/>
</dbReference>
<dbReference type="EC" id="3.2.1.-" evidence="13"/>
<name>A0A9P6E295_9AGAM</name>
<gene>
    <name evidence="14" type="ORF">BS47DRAFT_1286756</name>
</gene>
<dbReference type="GO" id="GO:0005509">
    <property type="term" value="F:calcium ion binding"/>
    <property type="evidence" value="ECO:0007669"/>
    <property type="project" value="InterPro"/>
</dbReference>
<sequence length="529" mass="59517">MTPKLPTSNSEFLIPSAHEVQFKADVPKREAVKQAFQHAWSEYETHAFGADEYHPISKKGSNMTKAGGIGYTIVDSIDTMMLMGLDEEYARARSWIENDLSFNRDGLYNTFEVTIRVLGGLLSAHHLSSANGVPDSIFLEKAEDLGNRLLGAFNTPSGLPLSQINLANSTGIPSKDNNGMVSTAEVATLQLELKYLSYLTDDEVYWRAAEKVMATIKGVMQGGLVTVFMEPNSGRFITSDIRLGSRGDSYYEYLLKQYLQTDRSEPVYRDMYDTAMSEIDKHLIKETPSSQLIYTIEIIPNMAGEDGRTIQWRLLPKQDHLVCFLGGSLLLGVTEGRGPIPPDPSSFTESEWRDWKNGIGLIKTCMATHETLTGLAPEIAHFRTPTDPEWVDEAAPIDWYIKGMKYSTSALILRTICRPETVESLFIAHRLTGHPQYRKWGWQIFQAIEKHCKLETGGYATVLNVDWEVIKHDDKMETFFHGEDPFSETLKYLYLLFDDASKLSLSDVVFNTEAHIFPVFTPSIKTGFA</sequence>
<feature type="disulfide bond" evidence="12">
    <location>
        <begin position="323"/>
        <end position="365"/>
    </location>
</feature>
<dbReference type="PRINTS" id="PR00747">
    <property type="entry name" value="GLYHDRLASE47"/>
</dbReference>
<evidence type="ECO:0000313" key="15">
    <source>
        <dbReference type="Proteomes" id="UP000886523"/>
    </source>
</evidence>
<dbReference type="InterPro" id="IPR050749">
    <property type="entry name" value="Glycosyl_Hydrolase_47"/>
</dbReference>
<dbReference type="EMBL" id="MU128910">
    <property type="protein sequence ID" value="KAF9520854.1"/>
    <property type="molecule type" value="Genomic_DNA"/>
</dbReference>
<feature type="binding site" evidence="11">
    <location>
        <position position="512"/>
    </location>
    <ligand>
        <name>Ca(2+)</name>
        <dbReference type="ChEBI" id="CHEBI:29108"/>
    </ligand>
</feature>
<evidence type="ECO:0000256" key="6">
    <source>
        <dbReference type="ARBA" id="ARBA00022837"/>
    </source>
</evidence>
<dbReference type="GO" id="GO:0004571">
    <property type="term" value="F:mannosyl-oligosaccharide 1,2-alpha-mannosidase activity"/>
    <property type="evidence" value="ECO:0007669"/>
    <property type="project" value="UniProtKB-EC"/>
</dbReference>
<protein>
    <recommendedName>
        <fullName evidence="13">alpha-1,2-Mannosidase</fullName>
        <ecNumber evidence="13">3.2.1.-</ecNumber>
    </recommendedName>
</protein>
<dbReference type="GO" id="GO:0016020">
    <property type="term" value="C:membrane"/>
    <property type="evidence" value="ECO:0007669"/>
    <property type="project" value="InterPro"/>
</dbReference>
<evidence type="ECO:0000256" key="5">
    <source>
        <dbReference type="ARBA" id="ARBA00022801"/>
    </source>
</evidence>
<dbReference type="Gene3D" id="1.50.10.10">
    <property type="match status" value="1"/>
</dbReference>
<evidence type="ECO:0000256" key="9">
    <source>
        <dbReference type="ARBA" id="ARBA00048605"/>
    </source>
</evidence>
<evidence type="ECO:0000256" key="1">
    <source>
        <dbReference type="ARBA" id="ARBA00001913"/>
    </source>
</evidence>
<dbReference type="InterPro" id="IPR036026">
    <property type="entry name" value="Seven-hairpin_glycosidases"/>
</dbReference>
<evidence type="ECO:0000256" key="11">
    <source>
        <dbReference type="PIRSR" id="PIRSR601382-2"/>
    </source>
</evidence>
<feature type="active site" evidence="10">
    <location>
        <position position="420"/>
    </location>
</feature>
<evidence type="ECO:0000256" key="12">
    <source>
        <dbReference type="PIRSR" id="PIRSR601382-3"/>
    </source>
</evidence>
<comment type="catalytic activity">
    <reaction evidence="9">
        <text>N(4)-(alpha-D-Man-(1-&gt;2)-alpha-D-Man-(1-&gt;2)-alpha-D-Man-(1-&gt;3)-[alpha-D-Man-(1-&gt;2)-alpha-D-Man-(1-&gt;3)-[alpha-D-Man-(1-&gt;2)-alpha-D-Man-(1-&gt;6)]-alpha-D-Man-(1-&gt;6)]-beta-D-Man-(1-&gt;4)-beta-D-GlcNAc-(1-&gt;4)-beta-D-GlcNAc)-L-asparaginyl-[protein] (N-glucan mannose isomer 9A1,2,3B1,2,3) + 4 H2O = N(4)-(alpha-D-Man-(1-&gt;3)-[alpha-D-Man-(1-&gt;3)-[alpha-D-Man-(1-&gt;6)]-alpha-D-Man-(1-&gt;6)]-beta-D-Man-(1-&gt;4)-beta-D-GlcNAc-(1-&gt;4)-beta-D-GlcNAc)-L-asparaginyl-[protein] (N-glucan mannose isomer 5A1,2) + 4 beta-D-mannose</text>
        <dbReference type="Rhea" id="RHEA:56008"/>
        <dbReference type="Rhea" id="RHEA-COMP:14356"/>
        <dbReference type="Rhea" id="RHEA-COMP:14367"/>
        <dbReference type="ChEBI" id="CHEBI:15377"/>
        <dbReference type="ChEBI" id="CHEBI:28563"/>
        <dbReference type="ChEBI" id="CHEBI:59087"/>
        <dbReference type="ChEBI" id="CHEBI:139493"/>
        <dbReference type="EC" id="3.2.1.113"/>
    </reaction>
</comment>
<comment type="similarity">
    <text evidence="3 13">Belongs to the glycosyl hydrolase 47 family.</text>
</comment>
<evidence type="ECO:0000256" key="3">
    <source>
        <dbReference type="ARBA" id="ARBA00007658"/>
    </source>
</evidence>
<evidence type="ECO:0000256" key="13">
    <source>
        <dbReference type="RuleBase" id="RU361193"/>
    </source>
</evidence>
<comment type="caution">
    <text evidence="14">The sequence shown here is derived from an EMBL/GenBank/DDBJ whole genome shotgun (WGS) entry which is preliminary data.</text>
</comment>
<keyword evidence="5 13" id="KW-0378">Hydrolase</keyword>
<keyword evidence="7 12" id="KW-1015">Disulfide bond</keyword>
<evidence type="ECO:0000256" key="7">
    <source>
        <dbReference type="ARBA" id="ARBA00023157"/>
    </source>
</evidence>
<reference evidence="14" key="1">
    <citation type="journal article" date="2020" name="Nat. Commun.">
        <title>Large-scale genome sequencing of mycorrhizal fungi provides insights into the early evolution of symbiotic traits.</title>
        <authorList>
            <person name="Miyauchi S."/>
            <person name="Kiss E."/>
            <person name="Kuo A."/>
            <person name="Drula E."/>
            <person name="Kohler A."/>
            <person name="Sanchez-Garcia M."/>
            <person name="Morin E."/>
            <person name="Andreopoulos B."/>
            <person name="Barry K.W."/>
            <person name="Bonito G."/>
            <person name="Buee M."/>
            <person name="Carver A."/>
            <person name="Chen C."/>
            <person name="Cichocki N."/>
            <person name="Clum A."/>
            <person name="Culley D."/>
            <person name="Crous P.W."/>
            <person name="Fauchery L."/>
            <person name="Girlanda M."/>
            <person name="Hayes R.D."/>
            <person name="Keri Z."/>
            <person name="LaButti K."/>
            <person name="Lipzen A."/>
            <person name="Lombard V."/>
            <person name="Magnuson J."/>
            <person name="Maillard F."/>
            <person name="Murat C."/>
            <person name="Nolan M."/>
            <person name="Ohm R.A."/>
            <person name="Pangilinan J."/>
            <person name="Pereira M.F."/>
            <person name="Perotto S."/>
            <person name="Peter M."/>
            <person name="Pfister S."/>
            <person name="Riley R."/>
            <person name="Sitrit Y."/>
            <person name="Stielow J.B."/>
            <person name="Szollosi G."/>
            <person name="Zifcakova L."/>
            <person name="Stursova M."/>
            <person name="Spatafora J.W."/>
            <person name="Tedersoo L."/>
            <person name="Vaario L.M."/>
            <person name="Yamada A."/>
            <person name="Yan M."/>
            <person name="Wang P."/>
            <person name="Xu J."/>
            <person name="Bruns T."/>
            <person name="Baldrian P."/>
            <person name="Vilgalys R."/>
            <person name="Dunand C."/>
            <person name="Henrissat B."/>
            <person name="Grigoriev I.V."/>
            <person name="Hibbett D."/>
            <person name="Nagy L.G."/>
            <person name="Martin F.M."/>
        </authorList>
    </citation>
    <scope>NUCLEOTIDE SEQUENCE</scope>
    <source>
        <strain evidence="14">UP504</strain>
    </source>
</reference>
<evidence type="ECO:0000313" key="14">
    <source>
        <dbReference type="EMBL" id="KAF9520854.1"/>
    </source>
</evidence>
<feature type="active site" description="Proton donor" evidence="10">
    <location>
        <position position="112"/>
    </location>
</feature>
<keyword evidence="15" id="KW-1185">Reference proteome</keyword>
<comment type="pathway">
    <text evidence="2">Protein modification; protein glycosylation.</text>
</comment>
<dbReference type="InterPro" id="IPR001382">
    <property type="entry name" value="Glyco_hydro_47"/>
</dbReference>
<keyword evidence="6 11" id="KW-0106">Calcium</keyword>
<feature type="active site" evidence="10">
    <location>
        <position position="248"/>
    </location>
</feature>
<dbReference type="InterPro" id="IPR012341">
    <property type="entry name" value="6hp_glycosidase-like_sf"/>
</dbReference>
<dbReference type="Pfam" id="PF01532">
    <property type="entry name" value="Glyco_hydro_47"/>
    <property type="match status" value="1"/>
</dbReference>
<comment type="catalytic activity">
    <reaction evidence="8">
        <text>N(4)-(alpha-D-Man-(1-&gt;2)-alpha-D-Man-(1-&gt;2)-alpha-D-Man-(1-&gt;3)-[alpha-D-Man-(1-&gt;3)-[alpha-D-Man-(1-&gt;2)-alpha-D-Man-(1-&gt;6)]-alpha-D-Man-(1-&gt;6)]-beta-D-Man-(1-&gt;4)-beta-D-GlcNAc-(1-&gt;4)-beta-D-GlcNAc)-L-asparaginyl-[protein] (N-glucan mannose isomer 8A1,2,3B1,3) + 3 H2O = N(4)-(alpha-D-Man-(1-&gt;3)-[alpha-D-Man-(1-&gt;3)-[alpha-D-Man-(1-&gt;6)]-alpha-D-Man-(1-&gt;6)]-beta-D-Man-(1-&gt;4)-beta-D-GlcNAc-(1-&gt;4)-beta-D-GlcNAc)-L-asparaginyl-[protein] (N-glucan mannose isomer 5A1,2) + 3 beta-D-mannose</text>
        <dbReference type="Rhea" id="RHEA:56028"/>
        <dbReference type="Rhea" id="RHEA-COMP:14358"/>
        <dbReference type="Rhea" id="RHEA-COMP:14367"/>
        <dbReference type="ChEBI" id="CHEBI:15377"/>
        <dbReference type="ChEBI" id="CHEBI:28563"/>
        <dbReference type="ChEBI" id="CHEBI:59087"/>
        <dbReference type="ChEBI" id="CHEBI:60628"/>
        <dbReference type="EC" id="3.2.1.113"/>
    </reaction>
</comment>
<dbReference type="OrthoDB" id="8118055at2759"/>
<comment type="cofactor">
    <cofactor evidence="1 11">
        <name>Ca(2+)</name>
        <dbReference type="ChEBI" id="CHEBI:29108"/>
    </cofactor>
</comment>
<keyword evidence="4 11" id="KW-0479">Metal-binding</keyword>
<keyword evidence="13" id="KW-0326">Glycosidase</keyword>
<dbReference type="AlphaFoldDB" id="A0A9P6E295"/>
<evidence type="ECO:0000256" key="10">
    <source>
        <dbReference type="PIRSR" id="PIRSR601382-1"/>
    </source>
</evidence>
<organism evidence="14 15">
    <name type="scientific">Hydnum rufescens UP504</name>
    <dbReference type="NCBI Taxonomy" id="1448309"/>
    <lineage>
        <taxon>Eukaryota</taxon>
        <taxon>Fungi</taxon>
        <taxon>Dikarya</taxon>
        <taxon>Basidiomycota</taxon>
        <taxon>Agaricomycotina</taxon>
        <taxon>Agaricomycetes</taxon>
        <taxon>Cantharellales</taxon>
        <taxon>Hydnaceae</taxon>
        <taxon>Hydnum</taxon>
    </lineage>
</organism>
<evidence type="ECO:0000256" key="8">
    <source>
        <dbReference type="ARBA" id="ARBA00047669"/>
    </source>
</evidence>
<dbReference type="Proteomes" id="UP000886523">
    <property type="component" value="Unassembled WGS sequence"/>
</dbReference>
<dbReference type="GO" id="GO:0005783">
    <property type="term" value="C:endoplasmic reticulum"/>
    <property type="evidence" value="ECO:0007669"/>
    <property type="project" value="TreeGrafter"/>
</dbReference>
<proteinExistence type="inferred from homology"/>
<evidence type="ECO:0000256" key="4">
    <source>
        <dbReference type="ARBA" id="ARBA00022723"/>
    </source>
</evidence>
<accession>A0A9P6E295</accession>